<dbReference type="GO" id="GO:0003910">
    <property type="term" value="F:DNA ligase (ATP) activity"/>
    <property type="evidence" value="ECO:0007669"/>
    <property type="project" value="TreeGrafter"/>
</dbReference>
<dbReference type="InterPro" id="IPR001357">
    <property type="entry name" value="BRCT_dom"/>
</dbReference>
<dbReference type="InterPro" id="IPR031916">
    <property type="entry name" value="LIG3_BRCT"/>
</dbReference>
<dbReference type="Gene3D" id="3.40.50.10190">
    <property type="entry name" value="BRCT domain"/>
    <property type="match status" value="1"/>
</dbReference>
<evidence type="ECO:0000256" key="1">
    <source>
        <dbReference type="ARBA" id="ARBA00007572"/>
    </source>
</evidence>
<dbReference type="GO" id="GO:0006273">
    <property type="term" value="P:lagging strand elongation"/>
    <property type="evidence" value="ECO:0007669"/>
    <property type="project" value="TreeGrafter"/>
</dbReference>
<dbReference type="SUPFAM" id="SSF50249">
    <property type="entry name" value="Nucleic acid-binding proteins"/>
    <property type="match status" value="1"/>
</dbReference>
<evidence type="ECO:0000313" key="5">
    <source>
        <dbReference type="EMBL" id="MBY13680.1"/>
    </source>
</evidence>
<dbReference type="Gene3D" id="2.40.50.140">
    <property type="entry name" value="Nucleic acid-binding proteins"/>
    <property type="match status" value="1"/>
</dbReference>
<reference evidence="5" key="1">
    <citation type="submission" date="2018-04" db="EMBL/GenBank/DDBJ databases">
        <title>Transcriptome of Schizaphis graminum biotype I.</title>
        <authorList>
            <person name="Scully E.D."/>
            <person name="Geib S.M."/>
            <person name="Palmer N.A."/>
            <person name="Koch K."/>
            <person name="Bradshaw J."/>
            <person name="Heng-Moss T."/>
            <person name="Sarath G."/>
        </authorList>
    </citation>
    <scope>NUCLEOTIDE SEQUENCE</scope>
</reference>
<dbReference type="PANTHER" id="PTHR45674:SF9">
    <property type="entry name" value="DNA LIGASE 3"/>
    <property type="match status" value="1"/>
</dbReference>
<dbReference type="EMBL" id="GGMR01001061">
    <property type="protein sequence ID" value="MBY13680.1"/>
    <property type="molecule type" value="Transcribed_RNA"/>
</dbReference>
<organism evidence="5">
    <name type="scientific">Schizaphis graminum</name>
    <name type="common">Green bug aphid</name>
    <dbReference type="NCBI Taxonomy" id="13262"/>
    <lineage>
        <taxon>Eukaryota</taxon>
        <taxon>Metazoa</taxon>
        <taxon>Ecdysozoa</taxon>
        <taxon>Arthropoda</taxon>
        <taxon>Hexapoda</taxon>
        <taxon>Insecta</taxon>
        <taxon>Pterygota</taxon>
        <taxon>Neoptera</taxon>
        <taxon>Paraneoptera</taxon>
        <taxon>Hemiptera</taxon>
        <taxon>Sternorrhyncha</taxon>
        <taxon>Aphidomorpha</taxon>
        <taxon>Aphidoidea</taxon>
        <taxon>Aphididae</taxon>
        <taxon>Aphidini</taxon>
        <taxon>Schizaphis</taxon>
    </lineage>
</organism>
<evidence type="ECO:0000259" key="4">
    <source>
        <dbReference type="PROSITE" id="PS50172"/>
    </source>
</evidence>
<dbReference type="InterPro" id="IPR012340">
    <property type="entry name" value="NA-bd_OB-fold"/>
</dbReference>
<comment type="similarity">
    <text evidence="1">Belongs to the ATP-dependent DNA ligase family.</text>
</comment>
<gene>
    <name evidence="5" type="primary">LIG3</name>
    <name evidence="5" type="ORF">g.167542</name>
</gene>
<dbReference type="GO" id="GO:0006302">
    <property type="term" value="P:double-strand break repair"/>
    <property type="evidence" value="ECO:0007669"/>
    <property type="project" value="TreeGrafter"/>
</dbReference>
<dbReference type="PROSITE" id="PS50172">
    <property type="entry name" value="BRCT"/>
    <property type="match status" value="1"/>
</dbReference>
<feature type="compositionally biased region" description="Polar residues" evidence="3">
    <location>
        <begin position="70"/>
        <end position="81"/>
    </location>
</feature>
<sequence>MPVWEISGAEFSQAEVHTANGISIRFPRVTKIRNDKDWKTATSLSELQKLYEASKETDNLNIFSYLNSEKNTSSDNESQASPEKRKKKMKRILEVSPLKINTETPSKRAKLSDGPLRRLPDLFTGIRVVVPDSISKNTFLRYFIAYGGTHLNTPDESPTHVIVPKKEHNGSIKKPMAVDEEKKSSRAIAVCAQWFWDSIRNGKLLPTENYQ</sequence>
<dbReference type="PANTHER" id="PTHR45674">
    <property type="entry name" value="DNA LIGASE 1/3 FAMILY MEMBER"/>
    <property type="match status" value="1"/>
</dbReference>
<keyword evidence="2 5" id="KW-0436">Ligase</keyword>
<accession>A0A2S2N965</accession>
<evidence type="ECO:0000256" key="2">
    <source>
        <dbReference type="ARBA" id="ARBA00022598"/>
    </source>
</evidence>
<name>A0A2S2N965_SCHGA</name>
<dbReference type="SUPFAM" id="SSF52113">
    <property type="entry name" value="BRCT domain"/>
    <property type="match status" value="1"/>
</dbReference>
<dbReference type="InterPro" id="IPR036420">
    <property type="entry name" value="BRCT_dom_sf"/>
</dbReference>
<dbReference type="AlphaFoldDB" id="A0A2S2N965"/>
<proteinExistence type="inferred from homology"/>
<feature type="domain" description="BRCT" evidence="4">
    <location>
        <begin position="118"/>
        <end position="211"/>
    </location>
</feature>
<dbReference type="InterPro" id="IPR050191">
    <property type="entry name" value="ATP-dep_DNA_ligase"/>
</dbReference>
<feature type="region of interest" description="Disordered" evidence="3">
    <location>
        <begin position="70"/>
        <end position="91"/>
    </location>
</feature>
<dbReference type="GO" id="GO:0070421">
    <property type="term" value="C:DNA ligase III-XRCC1 complex"/>
    <property type="evidence" value="ECO:0007669"/>
    <property type="project" value="TreeGrafter"/>
</dbReference>
<dbReference type="Pfam" id="PF16759">
    <property type="entry name" value="LIG3_BRCT"/>
    <property type="match status" value="1"/>
</dbReference>
<evidence type="ECO:0000256" key="3">
    <source>
        <dbReference type="SAM" id="MobiDB-lite"/>
    </source>
</evidence>
<protein>
    <submittedName>
        <fullName evidence="5">DNA ligase</fullName>
    </submittedName>
</protein>